<proteinExistence type="predicted"/>
<sequence length="310" mass="33754">MPATRRNKSRPKPADTREAASLAAPPTLRPDPAPAQADTKPKLGAPTSGVDFKRTASTAGPRRPRHEPKPEPRPNEFTITLQGSKGGRAYRLTHRVTPGKAVGSVKGLVHDGRVCADADTMAALGAEDGDVFDVYLEPHAADYAALQTRLRHAYLFTPRGDGGARTITASGSTDASMSAYTSDTYADAGDTKPRVARADPGSRGVDFRRVPQAPGTPTTLVSAARPHNPAEFPINLQGSKDGRAYSIRYHTVPWARVEQVKRWMHYKFGYALDELRLIYDGRVCRDWDTMEQLGVEAGDWFDIFLEQTGG</sequence>
<dbReference type="Pfam" id="PF00240">
    <property type="entry name" value="ubiquitin"/>
    <property type="match status" value="1"/>
</dbReference>
<reference evidence="3 4" key="1">
    <citation type="submission" date="2023-08" db="EMBL/GenBank/DDBJ databases">
        <title>Annotated Genome Sequence of Vanrija albida AlHP1.</title>
        <authorList>
            <person name="Herzog R."/>
        </authorList>
    </citation>
    <scope>NUCLEOTIDE SEQUENCE [LARGE SCALE GENOMIC DNA]</scope>
    <source>
        <strain evidence="3 4">AlHP1</strain>
    </source>
</reference>
<gene>
    <name evidence="3" type="primary">SMT3_1</name>
    <name evidence="3" type="ORF">Q8F55_003461</name>
</gene>
<feature type="region of interest" description="Disordered" evidence="1">
    <location>
        <begin position="188"/>
        <end position="220"/>
    </location>
</feature>
<dbReference type="PROSITE" id="PS50053">
    <property type="entry name" value="UBIQUITIN_2"/>
    <property type="match status" value="1"/>
</dbReference>
<evidence type="ECO:0000259" key="2">
    <source>
        <dbReference type="PROSITE" id="PS50053"/>
    </source>
</evidence>
<dbReference type="RefSeq" id="XP_069209422.1">
    <property type="nucleotide sequence ID" value="XM_069352004.1"/>
</dbReference>
<organism evidence="3 4">
    <name type="scientific">Vanrija albida</name>
    <dbReference type="NCBI Taxonomy" id="181172"/>
    <lineage>
        <taxon>Eukaryota</taxon>
        <taxon>Fungi</taxon>
        <taxon>Dikarya</taxon>
        <taxon>Basidiomycota</taxon>
        <taxon>Agaricomycotina</taxon>
        <taxon>Tremellomycetes</taxon>
        <taxon>Trichosporonales</taxon>
        <taxon>Trichosporonaceae</taxon>
        <taxon>Vanrija</taxon>
    </lineage>
</organism>
<evidence type="ECO:0000256" key="1">
    <source>
        <dbReference type="SAM" id="MobiDB-lite"/>
    </source>
</evidence>
<comment type="caution">
    <text evidence="3">The sequence shown here is derived from an EMBL/GenBank/DDBJ whole genome shotgun (WGS) entry which is preliminary data.</text>
</comment>
<keyword evidence="4" id="KW-1185">Reference proteome</keyword>
<evidence type="ECO:0000313" key="4">
    <source>
        <dbReference type="Proteomes" id="UP001565368"/>
    </source>
</evidence>
<dbReference type="InterPro" id="IPR000626">
    <property type="entry name" value="Ubiquitin-like_dom"/>
</dbReference>
<dbReference type="Proteomes" id="UP001565368">
    <property type="component" value="Unassembled WGS sequence"/>
</dbReference>
<feature type="region of interest" description="Disordered" evidence="1">
    <location>
        <begin position="1"/>
        <end position="77"/>
    </location>
</feature>
<accession>A0ABR3Q3Z6</accession>
<dbReference type="GeneID" id="95984504"/>
<protein>
    <submittedName>
        <fullName evidence="3">SUMO protein smt3</fullName>
    </submittedName>
</protein>
<dbReference type="InterPro" id="IPR029071">
    <property type="entry name" value="Ubiquitin-like_domsf"/>
</dbReference>
<dbReference type="Gene3D" id="3.10.20.90">
    <property type="entry name" value="Phosphatidylinositol 3-kinase Catalytic Subunit, Chain A, domain 1"/>
    <property type="match status" value="1"/>
</dbReference>
<dbReference type="SUPFAM" id="SSF54236">
    <property type="entry name" value="Ubiquitin-like"/>
    <property type="match status" value="1"/>
</dbReference>
<name>A0ABR3Q3Z6_9TREE</name>
<feature type="compositionally biased region" description="Basic residues" evidence="1">
    <location>
        <begin position="1"/>
        <end position="11"/>
    </location>
</feature>
<evidence type="ECO:0000313" key="3">
    <source>
        <dbReference type="EMBL" id="KAL1409478.1"/>
    </source>
</evidence>
<feature type="domain" description="Ubiquitin-like" evidence="2">
    <location>
        <begin position="232"/>
        <end position="310"/>
    </location>
</feature>
<dbReference type="EMBL" id="JBBXJM010000003">
    <property type="protein sequence ID" value="KAL1409478.1"/>
    <property type="molecule type" value="Genomic_DNA"/>
</dbReference>